<dbReference type="AlphaFoldDB" id="A0A4Z2F0L0"/>
<protein>
    <submittedName>
        <fullName evidence="2">Uncharacterized protein</fullName>
    </submittedName>
</protein>
<organism evidence="2 3">
    <name type="scientific">Liparis tanakae</name>
    <name type="common">Tanaka's snailfish</name>
    <dbReference type="NCBI Taxonomy" id="230148"/>
    <lineage>
        <taxon>Eukaryota</taxon>
        <taxon>Metazoa</taxon>
        <taxon>Chordata</taxon>
        <taxon>Craniata</taxon>
        <taxon>Vertebrata</taxon>
        <taxon>Euteleostomi</taxon>
        <taxon>Actinopterygii</taxon>
        <taxon>Neopterygii</taxon>
        <taxon>Teleostei</taxon>
        <taxon>Neoteleostei</taxon>
        <taxon>Acanthomorphata</taxon>
        <taxon>Eupercaria</taxon>
        <taxon>Perciformes</taxon>
        <taxon>Cottioidei</taxon>
        <taxon>Cottales</taxon>
        <taxon>Liparidae</taxon>
        <taxon>Liparis</taxon>
    </lineage>
</organism>
<reference evidence="2 3" key="1">
    <citation type="submission" date="2019-03" db="EMBL/GenBank/DDBJ databases">
        <title>First draft genome of Liparis tanakae, snailfish: a comprehensive survey of snailfish specific genes.</title>
        <authorList>
            <person name="Kim W."/>
            <person name="Song I."/>
            <person name="Jeong J.-H."/>
            <person name="Kim D."/>
            <person name="Kim S."/>
            <person name="Ryu S."/>
            <person name="Song J.Y."/>
            <person name="Lee S.K."/>
        </authorList>
    </citation>
    <scope>NUCLEOTIDE SEQUENCE [LARGE SCALE GENOMIC DNA]</scope>
    <source>
        <tissue evidence="2">Muscle</tissue>
    </source>
</reference>
<name>A0A4Z2F0L0_9TELE</name>
<accession>A0A4Z2F0L0</accession>
<evidence type="ECO:0000256" key="1">
    <source>
        <dbReference type="SAM" id="MobiDB-lite"/>
    </source>
</evidence>
<comment type="caution">
    <text evidence="2">The sequence shown here is derived from an EMBL/GenBank/DDBJ whole genome shotgun (WGS) entry which is preliminary data.</text>
</comment>
<evidence type="ECO:0000313" key="2">
    <source>
        <dbReference type="EMBL" id="TNN34675.1"/>
    </source>
</evidence>
<dbReference type="Proteomes" id="UP000314294">
    <property type="component" value="Unassembled WGS sequence"/>
</dbReference>
<feature type="compositionally biased region" description="Basic and acidic residues" evidence="1">
    <location>
        <begin position="45"/>
        <end position="54"/>
    </location>
</feature>
<feature type="region of interest" description="Disordered" evidence="1">
    <location>
        <begin position="1"/>
        <end position="61"/>
    </location>
</feature>
<dbReference type="EMBL" id="SRLO01001914">
    <property type="protein sequence ID" value="TNN34675.1"/>
    <property type="molecule type" value="Genomic_DNA"/>
</dbReference>
<sequence length="61" mass="6743">MEGTESSARRQKPPSAPSSDASDSLTSPETDPSDGKHLSTRRLKRVDFGKRPDVSELQLRF</sequence>
<evidence type="ECO:0000313" key="3">
    <source>
        <dbReference type="Proteomes" id="UP000314294"/>
    </source>
</evidence>
<gene>
    <name evidence="2" type="ORF">EYF80_055168</name>
</gene>
<keyword evidence="3" id="KW-1185">Reference proteome</keyword>
<proteinExistence type="predicted"/>